<dbReference type="Proteomes" id="UP001337655">
    <property type="component" value="Unassembled WGS sequence"/>
</dbReference>
<dbReference type="InterPro" id="IPR000352">
    <property type="entry name" value="Pep_chain_release_fac_I"/>
</dbReference>
<evidence type="ECO:0000313" key="3">
    <source>
        <dbReference type="EMBL" id="KAK5173088.1"/>
    </source>
</evidence>
<dbReference type="RefSeq" id="XP_064661806.1">
    <property type="nucleotide sequence ID" value="XM_064800467.1"/>
</dbReference>
<sequence length="191" mass="21191">MLRYLRPLRSVTTPPTWRLVRSFAHRGPTDGADEEDIKAARHFLANLDADTIRRNAPHDVSFSRSSGPGGQNVNKVSSKATLRISLPSLLPLLPKLLHPHIVSSRYHAAKTSDVVIQADDSRKQTDNVISCFRRLHELIVEAGRASVPGETSEATSKRVEGLQKAEKAQRRKAKEFQSKKKGARRGGGDER</sequence>
<gene>
    <name evidence="3" type="ORF">LTR77_003210</name>
</gene>
<evidence type="ECO:0000256" key="1">
    <source>
        <dbReference type="SAM" id="MobiDB-lite"/>
    </source>
</evidence>
<dbReference type="GO" id="GO:0070126">
    <property type="term" value="P:mitochondrial translational termination"/>
    <property type="evidence" value="ECO:0007669"/>
    <property type="project" value="TreeGrafter"/>
</dbReference>
<dbReference type="Gene3D" id="3.30.160.20">
    <property type="match status" value="1"/>
</dbReference>
<reference evidence="3 4" key="1">
    <citation type="submission" date="2023-08" db="EMBL/GenBank/DDBJ databases">
        <title>Black Yeasts Isolated from many extreme environments.</title>
        <authorList>
            <person name="Coleine C."/>
            <person name="Stajich J.E."/>
            <person name="Selbmann L."/>
        </authorList>
    </citation>
    <scope>NUCLEOTIDE SEQUENCE [LARGE SCALE GENOMIC DNA]</scope>
    <source>
        <strain evidence="3 4">CCFEE 5935</strain>
    </source>
</reference>
<dbReference type="AlphaFoldDB" id="A0AAV9PLA0"/>
<dbReference type="PANTHER" id="PTHR11075:SF54">
    <property type="entry name" value="LARGE RIBOSOMAL SUBUNIT PROTEIN ML62"/>
    <property type="match status" value="1"/>
</dbReference>
<protein>
    <recommendedName>
        <fullName evidence="2">Prokaryotic-type class I peptide chain release factors domain-containing protein</fullName>
    </recommendedName>
</protein>
<name>A0AAV9PLA0_9PEZI</name>
<dbReference type="GO" id="GO:0004045">
    <property type="term" value="F:peptidyl-tRNA hydrolase activity"/>
    <property type="evidence" value="ECO:0007669"/>
    <property type="project" value="TreeGrafter"/>
</dbReference>
<dbReference type="Pfam" id="PF00472">
    <property type="entry name" value="RF-1"/>
    <property type="match status" value="1"/>
</dbReference>
<dbReference type="SUPFAM" id="SSF110916">
    <property type="entry name" value="Peptidyl-tRNA hydrolase domain-like"/>
    <property type="match status" value="1"/>
</dbReference>
<feature type="region of interest" description="Disordered" evidence="1">
    <location>
        <begin position="146"/>
        <end position="191"/>
    </location>
</feature>
<organism evidence="3 4">
    <name type="scientific">Saxophila tyrrhenica</name>
    <dbReference type="NCBI Taxonomy" id="1690608"/>
    <lineage>
        <taxon>Eukaryota</taxon>
        <taxon>Fungi</taxon>
        <taxon>Dikarya</taxon>
        <taxon>Ascomycota</taxon>
        <taxon>Pezizomycotina</taxon>
        <taxon>Dothideomycetes</taxon>
        <taxon>Dothideomycetidae</taxon>
        <taxon>Mycosphaerellales</taxon>
        <taxon>Extremaceae</taxon>
        <taxon>Saxophila</taxon>
    </lineage>
</organism>
<feature type="domain" description="Prokaryotic-type class I peptide chain release factors" evidence="2">
    <location>
        <begin position="59"/>
        <end position="180"/>
    </location>
</feature>
<dbReference type="GO" id="GO:0005762">
    <property type="term" value="C:mitochondrial large ribosomal subunit"/>
    <property type="evidence" value="ECO:0007669"/>
    <property type="project" value="TreeGrafter"/>
</dbReference>
<comment type="caution">
    <text evidence="3">The sequence shown here is derived from an EMBL/GenBank/DDBJ whole genome shotgun (WGS) entry which is preliminary data.</text>
</comment>
<evidence type="ECO:0000313" key="4">
    <source>
        <dbReference type="Proteomes" id="UP001337655"/>
    </source>
</evidence>
<keyword evidence="4" id="KW-1185">Reference proteome</keyword>
<dbReference type="GO" id="GO:0016150">
    <property type="term" value="F:translation release factor activity, codon nonspecific"/>
    <property type="evidence" value="ECO:0007669"/>
    <property type="project" value="TreeGrafter"/>
</dbReference>
<dbReference type="PANTHER" id="PTHR11075">
    <property type="entry name" value="PEPTIDE CHAIN RELEASE FACTOR"/>
    <property type="match status" value="1"/>
</dbReference>
<dbReference type="InterPro" id="IPR052104">
    <property type="entry name" value="Mito_Release_Factor_mL62"/>
</dbReference>
<feature type="compositionally biased region" description="Basic and acidic residues" evidence="1">
    <location>
        <begin position="155"/>
        <end position="178"/>
    </location>
</feature>
<evidence type="ECO:0000259" key="2">
    <source>
        <dbReference type="Pfam" id="PF00472"/>
    </source>
</evidence>
<dbReference type="GeneID" id="89924557"/>
<accession>A0AAV9PLA0</accession>
<dbReference type="EMBL" id="JAVRRT010000004">
    <property type="protein sequence ID" value="KAK5173088.1"/>
    <property type="molecule type" value="Genomic_DNA"/>
</dbReference>
<proteinExistence type="predicted"/>